<comment type="caution">
    <text evidence="5">The sequence shown here is derived from an EMBL/GenBank/DDBJ whole genome shotgun (WGS) entry which is preliminary data.</text>
</comment>
<dbReference type="PANTHER" id="PTHR43405">
    <property type="entry name" value="GLYCOSYL HYDROLASE DIGH"/>
    <property type="match status" value="1"/>
</dbReference>
<dbReference type="RefSeq" id="WP_128770719.1">
    <property type="nucleotide sequence ID" value="NZ_RXOC01000013.1"/>
</dbReference>
<organism evidence="5 6">
    <name type="scientific">Arcticibacter tournemirensis</name>
    <dbReference type="NCBI Taxonomy" id="699437"/>
    <lineage>
        <taxon>Bacteria</taxon>
        <taxon>Pseudomonadati</taxon>
        <taxon>Bacteroidota</taxon>
        <taxon>Sphingobacteriia</taxon>
        <taxon>Sphingobacteriales</taxon>
        <taxon>Sphingobacteriaceae</taxon>
        <taxon>Arcticibacter</taxon>
    </lineage>
</organism>
<keyword evidence="2" id="KW-1133">Transmembrane helix</keyword>
<reference evidence="5 6" key="1">
    <citation type="submission" date="2018-12" db="EMBL/GenBank/DDBJ databases">
        <title>The Draft Genome Sequence of the Soil Bacterium Pedobacter tournemirensis R1.</title>
        <authorList>
            <person name="He J."/>
        </authorList>
    </citation>
    <scope>NUCLEOTIDE SEQUENCE [LARGE SCALE GENOMIC DNA]</scope>
    <source>
        <strain evidence="5 6">R1</strain>
    </source>
</reference>
<dbReference type="PANTHER" id="PTHR43405:SF1">
    <property type="entry name" value="GLYCOSYL HYDROLASE DIGH"/>
    <property type="match status" value="1"/>
</dbReference>
<feature type="transmembrane region" description="Helical" evidence="2">
    <location>
        <begin position="6"/>
        <end position="27"/>
    </location>
</feature>
<sequence length="472" mass="52564">MNCRHISVYLNILLRAFILCIVPFLLVQCKGKSSGVPPWEWEDPKKPDPNTGDGAKPRFIWIDASANFPDFANSRDNIRRDLTLAKNAGFTHIVVDVRPPTGYVLFSTSKAQQVDWLGAWADGVYKKITRTASWDYLRAFIDEGHELGLKVFAGFNTMVGGHKTSLGENGMLFRQPGKKPWATQLLTTSGIQNTMDAGGEGTRFFNPANAEVQEFILGLLDDLASYPDLDGIILDRARFDELHSDFSEESRRLFETYLGKSVSFPDDVMRADIKTAYLPASLPPYFKQWLEFRVKTIHDFMEKARGRVKAKNPAISFGVYVGGWYSQYYGVGVNWANPGYNTSLDYPQWAGPNYGKYGFADLMDVMLIGAYATPGAIYGSTEWTVQGFCSRAKTLIQGAALVAGGPDVGNYGWGGGGEYSDAVIYTSVTRSVDAAINACDGYFLFDMIHLKQTPEKWQRVKTGIDDYLRSVK</sequence>
<feature type="domain" description="DUF4985" evidence="4">
    <location>
        <begin position="348"/>
        <end position="461"/>
    </location>
</feature>
<dbReference type="AlphaFoldDB" id="A0A4V1KHQ7"/>
<gene>
    <name evidence="5" type="ORF">EKH83_17330</name>
</gene>
<dbReference type="SUPFAM" id="SSF51445">
    <property type="entry name" value="(Trans)glycosidases"/>
    <property type="match status" value="1"/>
</dbReference>
<evidence type="ECO:0000259" key="3">
    <source>
        <dbReference type="Pfam" id="PF02638"/>
    </source>
</evidence>
<evidence type="ECO:0000256" key="1">
    <source>
        <dbReference type="ARBA" id="ARBA00022729"/>
    </source>
</evidence>
<dbReference type="InterPro" id="IPR003790">
    <property type="entry name" value="GHL10"/>
</dbReference>
<dbReference type="Pfam" id="PF02638">
    <property type="entry name" value="GHL10"/>
    <property type="match status" value="1"/>
</dbReference>
<dbReference type="Pfam" id="PF16373">
    <property type="entry name" value="DUF4985"/>
    <property type="match status" value="1"/>
</dbReference>
<dbReference type="Gene3D" id="3.20.20.80">
    <property type="entry name" value="Glycosidases"/>
    <property type="match status" value="1"/>
</dbReference>
<feature type="domain" description="Glycosyl hydrolase-like 10" evidence="3">
    <location>
        <begin position="58"/>
        <end position="326"/>
    </location>
</feature>
<dbReference type="InterPro" id="IPR032280">
    <property type="entry name" value="DUF4985"/>
</dbReference>
<proteinExistence type="predicted"/>
<evidence type="ECO:0000313" key="6">
    <source>
        <dbReference type="Proteomes" id="UP000290848"/>
    </source>
</evidence>
<accession>A0A4V1KHQ7</accession>
<keyword evidence="1" id="KW-0732">Signal</keyword>
<dbReference type="Proteomes" id="UP000290848">
    <property type="component" value="Unassembled WGS sequence"/>
</dbReference>
<evidence type="ECO:0000256" key="2">
    <source>
        <dbReference type="SAM" id="Phobius"/>
    </source>
</evidence>
<evidence type="ECO:0000259" key="4">
    <source>
        <dbReference type="Pfam" id="PF16373"/>
    </source>
</evidence>
<keyword evidence="2" id="KW-0472">Membrane</keyword>
<protein>
    <submittedName>
        <fullName evidence="5">S-layer protein</fullName>
    </submittedName>
</protein>
<dbReference type="InterPro" id="IPR017853">
    <property type="entry name" value="GH"/>
</dbReference>
<name>A0A4V1KHQ7_9SPHI</name>
<dbReference type="InterPro" id="IPR052177">
    <property type="entry name" value="Divisome_Glycosyl_Hydrolase"/>
</dbReference>
<dbReference type="EMBL" id="RXOC01000013">
    <property type="protein sequence ID" value="RXF68032.1"/>
    <property type="molecule type" value="Genomic_DNA"/>
</dbReference>
<keyword evidence="2" id="KW-0812">Transmembrane</keyword>
<evidence type="ECO:0000313" key="5">
    <source>
        <dbReference type="EMBL" id="RXF68032.1"/>
    </source>
</evidence>